<feature type="signal peptide" evidence="1">
    <location>
        <begin position="1"/>
        <end position="24"/>
    </location>
</feature>
<dbReference type="RefSeq" id="WP_034957646.1">
    <property type="nucleotide sequence ID" value="NZ_JMIW01000001.1"/>
</dbReference>
<dbReference type="Proteomes" id="UP000027647">
    <property type="component" value="Unassembled WGS sequence"/>
</dbReference>
<dbReference type="NCBIfam" id="NF047637">
    <property type="entry name" value="lipo_CC0125"/>
    <property type="match status" value="1"/>
</dbReference>
<dbReference type="STRING" id="1044.EH31_01490"/>
<comment type="caution">
    <text evidence="2">The sequence shown here is derived from an EMBL/GenBank/DDBJ whole genome shotgun (WGS) entry which is preliminary data.</text>
</comment>
<sequence>MASRTKYIPLTAAIAGILATMGCAGSSTPYQPLSAGSRVSGGYSDLRIDETHYRVTFTGNRLTSREQVESYLLFRAAELTLLKGYDYFIIQDREVEHQIERQVRRDPFYDPWYAPYHTYWRPYWRYYRSGHGWYAWYPYYGDPFWADRYNVRTIDRYEASADIILGKGDRPNGIVRSFDAREVSARLRPQIKYPSD</sequence>
<keyword evidence="3" id="KW-1185">Reference proteome</keyword>
<name>A0A074MHL7_ERYLO</name>
<dbReference type="PROSITE" id="PS51257">
    <property type="entry name" value="PROKAR_LIPOPROTEIN"/>
    <property type="match status" value="1"/>
</dbReference>
<evidence type="ECO:0000313" key="2">
    <source>
        <dbReference type="EMBL" id="KEO91363.1"/>
    </source>
</evidence>
<reference evidence="2 3" key="1">
    <citation type="submission" date="2014-04" db="EMBL/GenBank/DDBJ databases">
        <title>A comprehensive comparison of genomes of Erythrobacter spp. strains.</title>
        <authorList>
            <person name="Zheng Q."/>
        </authorList>
    </citation>
    <scope>NUCLEOTIDE SEQUENCE [LARGE SCALE GENOMIC DNA]</scope>
    <source>
        <strain evidence="2 3">DSM 6997</strain>
    </source>
</reference>
<evidence type="ECO:0000313" key="3">
    <source>
        <dbReference type="Proteomes" id="UP000027647"/>
    </source>
</evidence>
<organism evidence="2 3">
    <name type="scientific">Erythrobacter longus</name>
    <dbReference type="NCBI Taxonomy" id="1044"/>
    <lineage>
        <taxon>Bacteria</taxon>
        <taxon>Pseudomonadati</taxon>
        <taxon>Pseudomonadota</taxon>
        <taxon>Alphaproteobacteria</taxon>
        <taxon>Sphingomonadales</taxon>
        <taxon>Erythrobacteraceae</taxon>
        <taxon>Erythrobacter/Porphyrobacter group</taxon>
        <taxon>Erythrobacter</taxon>
    </lineage>
</organism>
<dbReference type="AlphaFoldDB" id="A0A074MHL7"/>
<accession>A0A074MHL7</accession>
<dbReference type="EMBL" id="JMIW01000001">
    <property type="protein sequence ID" value="KEO91363.1"/>
    <property type="molecule type" value="Genomic_DNA"/>
</dbReference>
<feature type="chain" id="PRO_5001697329" description="Lipoprotein" evidence="1">
    <location>
        <begin position="25"/>
        <end position="196"/>
    </location>
</feature>
<keyword evidence="1" id="KW-0732">Signal</keyword>
<proteinExistence type="predicted"/>
<dbReference type="eggNOG" id="ENOG5033AC8">
    <property type="taxonomic scope" value="Bacteria"/>
</dbReference>
<evidence type="ECO:0008006" key="4">
    <source>
        <dbReference type="Google" id="ProtNLM"/>
    </source>
</evidence>
<protein>
    <recommendedName>
        <fullName evidence="4">Lipoprotein</fullName>
    </recommendedName>
</protein>
<evidence type="ECO:0000256" key="1">
    <source>
        <dbReference type="SAM" id="SignalP"/>
    </source>
</evidence>
<gene>
    <name evidence="2" type="ORF">EH31_01490</name>
</gene>